<protein>
    <recommendedName>
        <fullName evidence="2">CD-NTase associated protein 4-like DNA endonuclease domain-containing protein</fullName>
    </recommendedName>
</protein>
<dbReference type="EMBL" id="BARS01029253">
    <property type="protein sequence ID" value="GAG02404.1"/>
    <property type="molecule type" value="Genomic_DNA"/>
</dbReference>
<gene>
    <name evidence="3" type="ORF">S01H1_45745</name>
</gene>
<dbReference type="Pfam" id="PF14130">
    <property type="entry name" value="Cap4_nuclease"/>
    <property type="match status" value="1"/>
</dbReference>
<dbReference type="GO" id="GO:0004518">
    <property type="term" value="F:nuclease activity"/>
    <property type="evidence" value="ECO:0007669"/>
    <property type="project" value="InterPro"/>
</dbReference>
<evidence type="ECO:0000313" key="3">
    <source>
        <dbReference type="EMBL" id="GAG02404.1"/>
    </source>
</evidence>
<evidence type="ECO:0000256" key="1">
    <source>
        <dbReference type="SAM" id="MobiDB-lite"/>
    </source>
</evidence>
<proteinExistence type="predicted"/>
<sequence>MSLKTQLIQEPRENAGSKSSNRFDYQKNWALCKLLELHLSGRDYILVLDFHEDILVLDSEVDPKEIEFYQIKTTQQG</sequence>
<evidence type="ECO:0000259" key="2">
    <source>
        <dbReference type="Pfam" id="PF14130"/>
    </source>
</evidence>
<dbReference type="InterPro" id="IPR025382">
    <property type="entry name" value="Cap4-like_endonuclease_dom"/>
</dbReference>
<accession>X0U9A2</accession>
<feature type="domain" description="CD-NTase associated protein 4-like DNA endonuclease" evidence="2">
    <location>
        <begin position="15"/>
        <end position="76"/>
    </location>
</feature>
<comment type="caution">
    <text evidence="3">The sequence shown here is derived from an EMBL/GenBank/DDBJ whole genome shotgun (WGS) entry which is preliminary data.</text>
</comment>
<organism evidence="3">
    <name type="scientific">marine sediment metagenome</name>
    <dbReference type="NCBI Taxonomy" id="412755"/>
    <lineage>
        <taxon>unclassified sequences</taxon>
        <taxon>metagenomes</taxon>
        <taxon>ecological metagenomes</taxon>
    </lineage>
</organism>
<reference evidence="3" key="1">
    <citation type="journal article" date="2014" name="Front. Microbiol.">
        <title>High frequency of phylogenetically diverse reductive dehalogenase-homologous genes in deep subseafloor sedimentary metagenomes.</title>
        <authorList>
            <person name="Kawai M."/>
            <person name="Futagami T."/>
            <person name="Toyoda A."/>
            <person name="Takaki Y."/>
            <person name="Nishi S."/>
            <person name="Hori S."/>
            <person name="Arai W."/>
            <person name="Tsubouchi T."/>
            <person name="Morono Y."/>
            <person name="Uchiyama I."/>
            <person name="Ito T."/>
            <person name="Fujiyama A."/>
            <person name="Inagaki F."/>
            <person name="Takami H."/>
        </authorList>
    </citation>
    <scope>NUCLEOTIDE SEQUENCE</scope>
    <source>
        <strain evidence="3">Expedition CK06-06</strain>
    </source>
</reference>
<dbReference type="AlphaFoldDB" id="X0U9A2"/>
<feature type="region of interest" description="Disordered" evidence="1">
    <location>
        <begin position="1"/>
        <end position="20"/>
    </location>
</feature>
<feature type="non-terminal residue" evidence="3">
    <location>
        <position position="77"/>
    </location>
</feature>
<name>X0U9A2_9ZZZZ</name>